<evidence type="ECO:0000313" key="1">
    <source>
        <dbReference type="EMBL" id="CAD6501920.1"/>
    </source>
</evidence>
<protein>
    <submittedName>
        <fullName evidence="1">BgTH12-02165</fullName>
    </submittedName>
</protein>
<accession>A0A9W4GFJ8</accession>
<sequence>MARAVLDHILSFPSTAAS</sequence>
<dbReference type="EMBL" id="CAJHIT010000005">
    <property type="protein sequence ID" value="CAD6501920.1"/>
    <property type="molecule type" value="Genomic_DNA"/>
</dbReference>
<proteinExistence type="predicted"/>
<dbReference type="Proteomes" id="UP000683417">
    <property type="component" value="Unassembled WGS sequence"/>
</dbReference>
<comment type="caution">
    <text evidence="1">The sequence shown here is derived from an EMBL/GenBank/DDBJ whole genome shotgun (WGS) entry which is preliminary data.</text>
</comment>
<gene>
    <name evidence="1" type="ORF">BGTH12_LOCUS3278</name>
</gene>
<organism evidence="1 2">
    <name type="scientific">Blumeria graminis f. sp. triticale</name>
    <dbReference type="NCBI Taxonomy" id="1689686"/>
    <lineage>
        <taxon>Eukaryota</taxon>
        <taxon>Fungi</taxon>
        <taxon>Dikarya</taxon>
        <taxon>Ascomycota</taxon>
        <taxon>Pezizomycotina</taxon>
        <taxon>Leotiomycetes</taxon>
        <taxon>Erysiphales</taxon>
        <taxon>Erysiphaceae</taxon>
        <taxon>Blumeria</taxon>
    </lineage>
</organism>
<reference evidence="1" key="1">
    <citation type="submission" date="2020-10" db="EMBL/GenBank/DDBJ databases">
        <authorList>
            <person name="Muller C M."/>
        </authorList>
    </citation>
    <scope>NUCLEOTIDE SEQUENCE</scope>
    <source>
        <strain evidence="1">THUN-12</strain>
    </source>
</reference>
<dbReference type="AlphaFoldDB" id="A0A9W4GFJ8"/>
<evidence type="ECO:0000313" key="2">
    <source>
        <dbReference type="Proteomes" id="UP000683417"/>
    </source>
</evidence>
<name>A0A9W4GFJ8_BLUGR</name>